<dbReference type="GO" id="GO:0016787">
    <property type="term" value="F:hydrolase activity"/>
    <property type="evidence" value="ECO:0007669"/>
    <property type="project" value="InterPro"/>
</dbReference>
<reference evidence="2" key="1">
    <citation type="submission" date="2020-10" db="EMBL/GenBank/DDBJ databases">
        <authorList>
            <person name="Gilroy R."/>
        </authorList>
    </citation>
    <scope>NUCLEOTIDE SEQUENCE</scope>
    <source>
        <strain evidence="2">2830</strain>
    </source>
</reference>
<accession>A0A9D1KY95</accession>
<protein>
    <submittedName>
        <fullName evidence="2">Metallophosphoesterase</fullName>
    </submittedName>
</protein>
<gene>
    <name evidence="2" type="ORF">IAB00_02250</name>
</gene>
<evidence type="ECO:0000313" key="2">
    <source>
        <dbReference type="EMBL" id="HIU10063.1"/>
    </source>
</evidence>
<dbReference type="Proteomes" id="UP000824124">
    <property type="component" value="Unassembled WGS sequence"/>
</dbReference>
<dbReference type="AlphaFoldDB" id="A0A9D1KY95"/>
<organism evidence="2 3">
    <name type="scientific">Candidatus Avidehalobacter gallistercoris</name>
    <dbReference type="NCBI Taxonomy" id="2840694"/>
    <lineage>
        <taxon>Bacteria</taxon>
        <taxon>Bacillati</taxon>
        <taxon>Bacillota</taxon>
        <taxon>Clostridia</taxon>
        <taxon>Eubacteriales</taxon>
        <taxon>Peptococcaceae</taxon>
        <taxon>Peptococcaceae incertae sedis</taxon>
        <taxon>Candidatus Avidehalobacter</taxon>
    </lineage>
</organism>
<dbReference type="EMBL" id="DVMH01000015">
    <property type="protein sequence ID" value="HIU10063.1"/>
    <property type="molecule type" value="Genomic_DNA"/>
</dbReference>
<evidence type="ECO:0000259" key="1">
    <source>
        <dbReference type="Pfam" id="PF00149"/>
    </source>
</evidence>
<sequence>MSVWVISDFHLSLSAPFQPGEAPKLYKPMDVFGCGWTRHVERLYQNFQAEVAPADAVFLPGDLSWAMTLAEGAHDFAFLGGLPGQLLLSKGNHDYWWETKAKSQQAMPGNVTLLQNEAFLTEGLAVAATRGWYCPGSADFDADAAKIYRRELLRLEMALNDAVKKEQTAGGTYERVVMLHFPPVNDKRDYNEMIELMQNYHVSRCYFGHLHGVKTDFALTGEHWGIEFALISSDYLGHKPLKIK</sequence>
<dbReference type="InterPro" id="IPR029052">
    <property type="entry name" value="Metallo-depent_PP-like"/>
</dbReference>
<dbReference type="InterPro" id="IPR004843">
    <property type="entry name" value="Calcineurin-like_PHP"/>
</dbReference>
<dbReference type="PANTHER" id="PTHR31302:SF22">
    <property type="entry name" value="PHOSPHOESTERASE"/>
    <property type="match status" value="1"/>
</dbReference>
<reference evidence="2" key="2">
    <citation type="journal article" date="2021" name="PeerJ">
        <title>Extensive microbial diversity within the chicken gut microbiome revealed by metagenomics and culture.</title>
        <authorList>
            <person name="Gilroy R."/>
            <person name="Ravi A."/>
            <person name="Getino M."/>
            <person name="Pursley I."/>
            <person name="Horton D.L."/>
            <person name="Alikhan N.F."/>
            <person name="Baker D."/>
            <person name="Gharbi K."/>
            <person name="Hall N."/>
            <person name="Watson M."/>
            <person name="Adriaenssens E.M."/>
            <person name="Foster-Nyarko E."/>
            <person name="Jarju S."/>
            <person name="Secka A."/>
            <person name="Antonio M."/>
            <person name="Oren A."/>
            <person name="Chaudhuri R.R."/>
            <person name="La Ragione R."/>
            <person name="Hildebrand F."/>
            <person name="Pallen M.J."/>
        </authorList>
    </citation>
    <scope>NUCLEOTIDE SEQUENCE</scope>
    <source>
        <strain evidence="2">2830</strain>
    </source>
</reference>
<evidence type="ECO:0000313" key="3">
    <source>
        <dbReference type="Proteomes" id="UP000824124"/>
    </source>
</evidence>
<name>A0A9D1KY95_9FIRM</name>
<dbReference type="InterPro" id="IPR014578">
    <property type="entry name" value="Pesterase_CT488"/>
</dbReference>
<dbReference type="PIRSF" id="PIRSF033094">
    <property type="entry name" value="Pesterase_CT488"/>
    <property type="match status" value="1"/>
</dbReference>
<feature type="domain" description="Calcineurin-like phosphoesterase" evidence="1">
    <location>
        <begin position="1"/>
        <end position="211"/>
    </location>
</feature>
<dbReference type="SUPFAM" id="SSF56300">
    <property type="entry name" value="Metallo-dependent phosphatases"/>
    <property type="match status" value="1"/>
</dbReference>
<dbReference type="Pfam" id="PF00149">
    <property type="entry name" value="Metallophos"/>
    <property type="match status" value="1"/>
</dbReference>
<dbReference type="InterPro" id="IPR051158">
    <property type="entry name" value="Metallophosphoesterase_sf"/>
</dbReference>
<dbReference type="Gene3D" id="3.60.21.10">
    <property type="match status" value="1"/>
</dbReference>
<comment type="caution">
    <text evidence="2">The sequence shown here is derived from an EMBL/GenBank/DDBJ whole genome shotgun (WGS) entry which is preliminary data.</text>
</comment>
<dbReference type="PANTHER" id="PTHR31302">
    <property type="entry name" value="TRANSMEMBRANE PROTEIN WITH METALLOPHOSPHOESTERASE DOMAIN-RELATED"/>
    <property type="match status" value="1"/>
</dbReference>
<proteinExistence type="predicted"/>